<dbReference type="Pfam" id="PF19130">
    <property type="entry name" value="DUF5813"/>
    <property type="match status" value="1"/>
</dbReference>
<comment type="caution">
    <text evidence="1">The sequence shown here is derived from an EMBL/GenBank/DDBJ whole genome shotgun (WGS) entry which is preliminary data.</text>
</comment>
<protein>
    <submittedName>
        <fullName evidence="1">DUF5813 family protein</fullName>
    </submittedName>
</protein>
<dbReference type="Proteomes" id="UP001597111">
    <property type="component" value="Unassembled WGS sequence"/>
</dbReference>
<evidence type="ECO:0000313" key="1">
    <source>
        <dbReference type="EMBL" id="MFD1526383.1"/>
    </source>
</evidence>
<proteinExistence type="predicted"/>
<keyword evidence="2" id="KW-1185">Reference proteome</keyword>
<name>A0ABD6B7E0_9EURY</name>
<gene>
    <name evidence="1" type="ORF">ACFR9S_08730</name>
</gene>
<evidence type="ECO:0000313" key="2">
    <source>
        <dbReference type="Proteomes" id="UP001597111"/>
    </source>
</evidence>
<organism evidence="1 2">
    <name type="scientific">Halolamina salina</name>
    <dbReference type="NCBI Taxonomy" id="1220023"/>
    <lineage>
        <taxon>Archaea</taxon>
        <taxon>Methanobacteriati</taxon>
        <taxon>Methanobacteriota</taxon>
        <taxon>Stenosarchaea group</taxon>
        <taxon>Halobacteria</taxon>
        <taxon>Halobacteriales</taxon>
        <taxon>Haloferacaceae</taxon>
    </lineage>
</organism>
<dbReference type="InterPro" id="IPR043851">
    <property type="entry name" value="DUF5813"/>
</dbReference>
<dbReference type="AlphaFoldDB" id="A0ABD6B7E0"/>
<dbReference type="RefSeq" id="WP_379818440.1">
    <property type="nucleotide sequence ID" value="NZ_JBHUDH010000092.1"/>
</dbReference>
<dbReference type="EMBL" id="JBHUDH010000092">
    <property type="protein sequence ID" value="MFD1526383.1"/>
    <property type="molecule type" value="Genomic_DNA"/>
</dbReference>
<accession>A0ABD6B7E0</accession>
<sequence length="174" mass="18779">MSELPDRARRAFRRHDAFAAESDAEDRFAATATPFEGTVAAEPGEGGEIRFEIVVRVPMLDEVTESDVAPVVEEGWYETFERRLDGIGGGVLAGYHELEPTVTETVHEGTRTAEVRAGFTDIDPARGVDDAAAVVDFVEGTFVQGVIPGYDYTEPVSSILTEARRAGGSDGIEQ</sequence>
<reference evidence="1 2" key="1">
    <citation type="journal article" date="2019" name="Int. J. Syst. Evol. Microbiol.">
        <title>The Global Catalogue of Microorganisms (GCM) 10K type strain sequencing project: providing services to taxonomists for standard genome sequencing and annotation.</title>
        <authorList>
            <consortium name="The Broad Institute Genomics Platform"/>
            <consortium name="The Broad Institute Genome Sequencing Center for Infectious Disease"/>
            <person name="Wu L."/>
            <person name="Ma J."/>
        </authorList>
    </citation>
    <scope>NUCLEOTIDE SEQUENCE [LARGE SCALE GENOMIC DNA]</scope>
    <source>
        <strain evidence="1 2">CGMCC 1.12285</strain>
    </source>
</reference>